<comment type="caution">
    <text evidence="7">The sequence shown here is derived from an EMBL/GenBank/DDBJ whole genome shotgun (WGS) entry which is preliminary data.</text>
</comment>
<protein>
    <submittedName>
        <fullName evidence="7">Heptaprenyl diphosphate synthase</fullName>
    </submittedName>
</protein>
<dbReference type="AlphaFoldDB" id="A0A368XVB8"/>
<accession>A0A368XVB8</accession>
<dbReference type="PANTHER" id="PTHR12001">
    <property type="entry name" value="GERANYLGERANYL PYROPHOSPHATE SYNTHASE"/>
    <property type="match status" value="1"/>
</dbReference>
<dbReference type="EMBL" id="QPJJ01000005">
    <property type="protein sequence ID" value="RCW71902.1"/>
    <property type="molecule type" value="Genomic_DNA"/>
</dbReference>
<evidence type="ECO:0000256" key="6">
    <source>
        <dbReference type="RuleBase" id="RU004466"/>
    </source>
</evidence>
<organism evidence="7 8">
    <name type="scientific">Saliterribacillus persicus</name>
    <dbReference type="NCBI Taxonomy" id="930114"/>
    <lineage>
        <taxon>Bacteria</taxon>
        <taxon>Bacillati</taxon>
        <taxon>Bacillota</taxon>
        <taxon>Bacilli</taxon>
        <taxon>Bacillales</taxon>
        <taxon>Bacillaceae</taxon>
        <taxon>Saliterribacillus</taxon>
    </lineage>
</organism>
<dbReference type="InterPro" id="IPR008949">
    <property type="entry name" value="Isoprenoid_synthase_dom_sf"/>
</dbReference>
<dbReference type="Proteomes" id="UP000252585">
    <property type="component" value="Unassembled WGS sequence"/>
</dbReference>
<dbReference type="OrthoDB" id="9805316at2"/>
<proteinExistence type="inferred from homology"/>
<evidence type="ECO:0000256" key="2">
    <source>
        <dbReference type="ARBA" id="ARBA00006706"/>
    </source>
</evidence>
<comment type="cofactor">
    <cofactor evidence="1">
        <name>Mg(2+)</name>
        <dbReference type="ChEBI" id="CHEBI:18420"/>
    </cofactor>
</comment>
<sequence>MHKLWEPYPLLKNDLKLVEELINKSIRVKNKKVEATIKRVTQAGGKKLRPAFALLCANIGPKQDDQNKIAIGAALETLHMATLVHDDVIDEAEERHGVVAMHATNDNKYAIYAGDYLFCVCFTILSQHSATLGQLEFNAKSMERILTGELDQLEARFTPPLSVKSYLSRVSGKTAQLFAVSCYSGALVSEATRRQQMIAWNFGHYIGMAFQIMDDILDYTGKEQIVGKPVLADVRQGIYTLPLIYARRENPEVFDNILTKKEALTENDIQYLTELIEKYNGVEKARELAKRYTKKATDHLNKLPQGEYREILNDITTKLLKRTL</sequence>
<evidence type="ECO:0000313" key="8">
    <source>
        <dbReference type="Proteomes" id="UP000252585"/>
    </source>
</evidence>
<evidence type="ECO:0000256" key="1">
    <source>
        <dbReference type="ARBA" id="ARBA00001946"/>
    </source>
</evidence>
<dbReference type="RefSeq" id="WP_114352464.1">
    <property type="nucleotide sequence ID" value="NZ_QPJJ01000005.1"/>
</dbReference>
<dbReference type="SUPFAM" id="SSF48576">
    <property type="entry name" value="Terpenoid synthases"/>
    <property type="match status" value="1"/>
</dbReference>
<evidence type="ECO:0000256" key="3">
    <source>
        <dbReference type="ARBA" id="ARBA00022679"/>
    </source>
</evidence>
<dbReference type="SFLD" id="SFLDS00005">
    <property type="entry name" value="Isoprenoid_Synthase_Type_I"/>
    <property type="match status" value="1"/>
</dbReference>
<dbReference type="InterPro" id="IPR033749">
    <property type="entry name" value="Polyprenyl_synt_CS"/>
</dbReference>
<comment type="similarity">
    <text evidence="2 6">Belongs to the FPP/GGPP synthase family.</text>
</comment>
<evidence type="ECO:0000256" key="4">
    <source>
        <dbReference type="ARBA" id="ARBA00022723"/>
    </source>
</evidence>
<keyword evidence="4" id="KW-0479">Metal-binding</keyword>
<dbReference type="Gene3D" id="1.10.600.10">
    <property type="entry name" value="Farnesyl Diphosphate Synthase"/>
    <property type="match status" value="1"/>
</dbReference>
<evidence type="ECO:0000256" key="5">
    <source>
        <dbReference type="ARBA" id="ARBA00022842"/>
    </source>
</evidence>
<keyword evidence="5" id="KW-0460">Magnesium</keyword>
<dbReference type="Pfam" id="PF00348">
    <property type="entry name" value="polyprenyl_synt"/>
    <property type="match status" value="1"/>
</dbReference>
<name>A0A368XVB8_9BACI</name>
<evidence type="ECO:0000313" key="7">
    <source>
        <dbReference type="EMBL" id="RCW71902.1"/>
    </source>
</evidence>
<dbReference type="GO" id="GO:0046872">
    <property type="term" value="F:metal ion binding"/>
    <property type="evidence" value="ECO:0007669"/>
    <property type="project" value="UniProtKB-KW"/>
</dbReference>
<dbReference type="GO" id="GO:0004659">
    <property type="term" value="F:prenyltransferase activity"/>
    <property type="evidence" value="ECO:0007669"/>
    <property type="project" value="InterPro"/>
</dbReference>
<keyword evidence="8" id="KW-1185">Reference proteome</keyword>
<keyword evidence="3 6" id="KW-0808">Transferase</keyword>
<dbReference type="CDD" id="cd00685">
    <property type="entry name" value="Trans_IPPS_HT"/>
    <property type="match status" value="1"/>
</dbReference>
<dbReference type="PANTHER" id="PTHR12001:SF69">
    <property type="entry name" value="ALL TRANS-POLYPRENYL-DIPHOSPHATE SYNTHASE PDSS1"/>
    <property type="match status" value="1"/>
</dbReference>
<dbReference type="GO" id="GO:0008299">
    <property type="term" value="P:isoprenoid biosynthetic process"/>
    <property type="evidence" value="ECO:0007669"/>
    <property type="project" value="InterPro"/>
</dbReference>
<dbReference type="InterPro" id="IPR000092">
    <property type="entry name" value="Polyprenyl_synt"/>
</dbReference>
<dbReference type="PROSITE" id="PS00444">
    <property type="entry name" value="POLYPRENYL_SYNTHASE_2"/>
    <property type="match status" value="1"/>
</dbReference>
<reference evidence="7 8" key="1">
    <citation type="submission" date="2018-07" db="EMBL/GenBank/DDBJ databases">
        <title>Genomic Encyclopedia of Type Strains, Phase IV (KMG-IV): sequencing the most valuable type-strain genomes for metagenomic binning, comparative biology and taxonomic classification.</title>
        <authorList>
            <person name="Goeker M."/>
        </authorList>
    </citation>
    <scope>NUCLEOTIDE SEQUENCE [LARGE SCALE GENOMIC DNA]</scope>
    <source>
        <strain evidence="7 8">DSM 27696</strain>
    </source>
</reference>
<gene>
    <name evidence="7" type="ORF">DFR57_10585</name>
</gene>